<feature type="transmembrane region" description="Helical" evidence="1">
    <location>
        <begin position="336"/>
        <end position="353"/>
    </location>
</feature>
<keyword evidence="1" id="KW-0472">Membrane</keyword>
<feature type="transmembrane region" description="Helical" evidence="1">
    <location>
        <begin position="469"/>
        <end position="489"/>
    </location>
</feature>
<name>A0A4R1BQ24_9ACTN</name>
<feature type="transmembrane region" description="Helical" evidence="1">
    <location>
        <begin position="121"/>
        <end position="144"/>
    </location>
</feature>
<keyword evidence="1" id="KW-0812">Transmembrane</keyword>
<organism evidence="3 4">
    <name type="scientific">Rubrobacter taiwanensis</name>
    <dbReference type="NCBI Taxonomy" id="185139"/>
    <lineage>
        <taxon>Bacteria</taxon>
        <taxon>Bacillati</taxon>
        <taxon>Actinomycetota</taxon>
        <taxon>Rubrobacteria</taxon>
        <taxon>Rubrobacterales</taxon>
        <taxon>Rubrobacteraceae</taxon>
        <taxon>Rubrobacter</taxon>
    </lineage>
</organism>
<dbReference type="AlphaFoldDB" id="A0A4R1BQ24"/>
<dbReference type="OrthoDB" id="8168962at2"/>
<keyword evidence="1" id="KW-1133">Transmembrane helix</keyword>
<evidence type="ECO:0008006" key="5">
    <source>
        <dbReference type="Google" id="ProtNLM"/>
    </source>
</evidence>
<feature type="transmembrane region" description="Helical" evidence="1">
    <location>
        <begin position="428"/>
        <end position="448"/>
    </location>
</feature>
<dbReference type="Proteomes" id="UP000295244">
    <property type="component" value="Unassembled WGS sequence"/>
</dbReference>
<protein>
    <recommendedName>
        <fullName evidence="5">Fenitrothion hydrolase</fullName>
    </recommendedName>
</protein>
<comment type="caution">
    <text evidence="3">The sequence shown here is derived from an EMBL/GenBank/DDBJ whole genome shotgun (WGS) entry which is preliminary data.</text>
</comment>
<evidence type="ECO:0000313" key="4">
    <source>
        <dbReference type="Proteomes" id="UP000295244"/>
    </source>
</evidence>
<reference evidence="3 4" key="1">
    <citation type="submission" date="2019-03" db="EMBL/GenBank/DDBJ databases">
        <title>Whole genome sequence of a novel Rubrobacter taiwanensis strain, isolated from Yellowstone National Park.</title>
        <authorList>
            <person name="Freed S."/>
            <person name="Ramaley R.F."/>
            <person name="Kyndt J.A."/>
        </authorList>
    </citation>
    <scope>NUCLEOTIDE SEQUENCE [LARGE SCALE GENOMIC DNA]</scope>
    <source>
        <strain evidence="3 4">Yellowstone</strain>
    </source>
</reference>
<feature type="signal peptide" evidence="2">
    <location>
        <begin position="1"/>
        <end position="23"/>
    </location>
</feature>
<feature type="chain" id="PRO_5020525614" description="Fenitrothion hydrolase" evidence="2">
    <location>
        <begin position="24"/>
        <end position="490"/>
    </location>
</feature>
<evidence type="ECO:0000256" key="2">
    <source>
        <dbReference type="SAM" id="SignalP"/>
    </source>
</evidence>
<keyword evidence="2" id="KW-0732">Signal</keyword>
<feature type="transmembrane region" description="Helical" evidence="1">
    <location>
        <begin position="39"/>
        <end position="58"/>
    </location>
</feature>
<gene>
    <name evidence="3" type="ORF">E0L93_02385</name>
</gene>
<feature type="transmembrane region" description="Helical" evidence="1">
    <location>
        <begin position="202"/>
        <end position="222"/>
    </location>
</feature>
<sequence>MRALRFLTVAAAAFIISPAPAYAHGFGRSQALPLPYWLYIFGINAVILATFVMIALSMEHRPTGGTYPRLDLLSVRPLRVLLTGRWLPAALRLLSVALLVLIVLCGLLGNQDPASNLAPVFVWISWWVGFSFFTALVGNIWPLVNPWEILFERASGPARRLGLRSPELRVPYPAALGVWPALVLFAAFAWVETVYEGSSNPFNLALLILLYSAITWTGMAVFGREVWLRRGEAFSVFFGILARFAPTEVRTAGACKGCDACRISGECVNCYECFARAAPGHREINLRPPAVGLGLPERVPPGQMTFVLFMLAIVTYDSLRETPLWTASGIPPTAGLLALPLVFLGLYLGFVRLSRRVSRSRVPPGRLATAYVYSLVPIAVAYQVAHYLSYLLVQGQAAIALISDPFGWGWNLFGTAGYRVHAVLDASLVWYLQVALILAGHILAVYLAHAVALRTFKDPLPAARSQYPMMALMVFYTVFSLWILSQPVAG</sequence>
<feature type="transmembrane region" description="Helical" evidence="1">
    <location>
        <begin position="170"/>
        <end position="190"/>
    </location>
</feature>
<feature type="transmembrane region" description="Helical" evidence="1">
    <location>
        <begin position="89"/>
        <end position="109"/>
    </location>
</feature>
<evidence type="ECO:0000313" key="3">
    <source>
        <dbReference type="EMBL" id="TCJ19823.1"/>
    </source>
</evidence>
<keyword evidence="4" id="KW-1185">Reference proteome</keyword>
<proteinExistence type="predicted"/>
<evidence type="ECO:0000256" key="1">
    <source>
        <dbReference type="SAM" id="Phobius"/>
    </source>
</evidence>
<accession>A0A4R1BQ24</accession>
<feature type="transmembrane region" description="Helical" evidence="1">
    <location>
        <begin position="365"/>
        <end position="385"/>
    </location>
</feature>
<dbReference type="EMBL" id="SKBU01000006">
    <property type="protein sequence ID" value="TCJ19823.1"/>
    <property type="molecule type" value="Genomic_DNA"/>
</dbReference>
<dbReference type="RefSeq" id="WP_132687972.1">
    <property type="nucleotide sequence ID" value="NZ_SKBU01000006.1"/>
</dbReference>
<feature type="transmembrane region" description="Helical" evidence="1">
    <location>
        <begin position="299"/>
        <end position="316"/>
    </location>
</feature>